<reference evidence="2" key="1">
    <citation type="journal article" date="2020" name="Fungal Divers.">
        <title>Resolving the Mortierellaceae phylogeny through synthesis of multi-gene phylogenetics and phylogenomics.</title>
        <authorList>
            <person name="Vandepol N."/>
            <person name="Liber J."/>
            <person name="Desiro A."/>
            <person name="Na H."/>
            <person name="Kennedy M."/>
            <person name="Barry K."/>
            <person name="Grigoriev I.V."/>
            <person name="Miller A.N."/>
            <person name="O'Donnell K."/>
            <person name="Stajich J.E."/>
            <person name="Bonito G."/>
        </authorList>
    </citation>
    <scope>NUCLEOTIDE SEQUENCE</scope>
    <source>
        <strain evidence="2">MES-2147</strain>
    </source>
</reference>
<feature type="non-terminal residue" evidence="2">
    <location>
        <position position="1"/>
    </location>
</feature>
<feature type="region of interest" description="Disordered" evidence="1">
    <location>
        <begin position="1"/>
        <end position="44"/>
    </location>
</feature>
<dbReference type="InterPro" id="IPR027417">
    <property type="entry name" value="P-loop_NTPase"/>
</dbReference>
<dbReference type="EMBL" id="JAAAHW010000672">
    <property type="protein sequence ID" value="KAG0000025.1"/>
    <property type="molecule type" value="Genomic_DNA"/>
</dbReference>
<name>A0A9P6ST58_9FUNG</name>
<protein>
    <submittedName>
        <fullName evidence="2">Uncharacterized protein</fullName>
    </submittedName>
</protein>
<evidence type="ECO:0000256" key="1">
    <source>
        <dbReference type="SAM" id="MobiDB-lite"/>
    </source>
</evidence>
<feature type="compositionally biased region" description="Polar residues" evidence="1">
    <location>
        <begin position="1"/>
        <end position="17"/>
    </location>
</feature>
<evidence type="ECO:0000313" key="2">
    <source>
        <dbReference type="EMBL" id="KAG0000025.1"/>
    </source>
</evidence>
<feature type="compositionally biased region" description="Basic and acidic residues" evidence="1">
    <location>
        <begin position="19"/>
        <end position="28"/>
    </location>
</feature>
<feature type="compositionally biased region" description="Polar residues" evidence="1">
    <location>
        <begin position="33"/>
        <end position="44"/>
    </location>
</feature>
<gene>
    <name evidence="2" type="ORF">BGZ65_004701</name>
</gene>
<accession>A0A9P6ST58</accession>
<organism evidence="2 3">
    <name type="scientific">Modicella reniformis</name>
    <dbReference type="NCBI Taxonomy" id="1440133"/>
    <lineage>
        <taxon>Eukaryota</taxon>
        <taxon>Fungi</taxon>
        <taxon>Fungi incertae sedis</taxon>
        <taxon>Mucoromycota</taxon>
        <taxon>Mortierellomycotina</taxon>
        <taxon>Mortierellomycetes</taxon>
        <taxon>Mortierellales</taxon>
        <taxon>Mortierellaceae</taxon>
        <taxon>Modicella</taxon>
    </lineage>
</organism>
<dbReference type="Gene3D" id="3.40.50.300">
    <property type="entry name" value="P-loop containing nucleotide triphosphate hydrolases"/>
    <property type="match status" value="1"/>
</dbReference>
<comment type="caution">
    <text evidence="2">The sequence shown here is derived from an EMBL/GenBank/DDBJ whole genome shotgun (WGS) entry which is preliminary data.</text>
</comment>
<dbReference type="Proteomes" id="UP000749646">
    <property type="component" value="Unassembled WGS sequence"/>
</dbReference>
<sequence>MATELNQADQSAATSSGADADKDNKHSIPEIAASSTPNVESSICSPSTMTAKFKMVSEELLDLKKLLQQVVRRMERLGTSINEVGVVSSEEATIDVTGTILEQQSPSQARVPKAGRRTSALRTKPQRYVGRSPYPRKPNWTLKVLDPHGLSPVDSFEEIEMAESTAKCLKADNIIEFGYIEKHVLPKLIAGDDAILQLRIKLENYAAYPLIDLLDKADSDLQLLVVMNRLDAHSSKTFLSSFEKRMNVANVKADIHIVPLDKKLDLSPLSKNFSNNPKIFVTTPEMMERMKNEGVIKPKSVLAMVVYEAEYVLRTPSHVDIIRSALHNLDNCQVILACHDGTEAVL</sequence>
<proteinExistence type="predicted"/>
<dbReference type="AlphaFoldDB" id="A0A9P6ST58"/>
<evidence type="ECO:0000313" key="3">
    <source>
        <dbReference type="Proteomes" id="UP000749646"/>
    </source>
</evidence>
<keyword evidence="3" id="KW-1185">Reference proteome</keyword>
<dbReference type="OrthoDB" id="283883at2759"/>
<dbReference type="SUPFAM" id="SSF52540">
    <property type="entry name" value="P-loop containing nucleoside triphosphate hydrolases"/>
    <property type="match status" value="1"/>
</dbReference>